<accession>A0AAD6Y3I3</accession>
<reference evidence="1" key="1">
    <citation type="submission" date="2023-03" db="EMBL/GenBank/DDBJ databases">
        <title>Massive genome expansion in bonnet fungi (Mycena s.s.) driven by repeated elements and novel gene families across ecological guilds.</title>
        <authorList>
            <consortium name="Lawrence Berkeley National Laboratory"/>
            <person name="Harder C.B."/>
            <person name="Miyauchi S."/>
            <person name="Viragh M."/>
            <person name="Kuo A."/>
            <person name="Thoen E."/>
            <person name="Andreopoulos B."/>
            <person name="Lu D."/>
            <person name="Skrede I."/>
            <person name="Drula E."/>
            <person name="Henrissat B."/>
            <person name="Morin E."/>
            <person name="Kohler A."/>
            <person name="Barry K."/>
            <person name="LaButti K."/>
            <person name="Morin E."/>
            <person name="Salamov A."/>
            <person name="Lipzen A."/>
            <person name="Mereny Z."/>
            <person name="Hegedus B."/>
            <person name="Baldrian P."/>
            <person name="Stursova M."/>
            <person name="Weitz H."/>
            <person name="Taylor A."/>
            <person name="Grigoriev I.V."/>
            <person name="Nagy L.G."/>
            <person name="Martin F."/>
            <person name="Kauserud H."/>
        </authorList>
    </citation>
    <scope>NUCLEOTIDE SEQUENCE</scope>
    <source>
        <strain evidence="1">9144</strain>
    </source>
</reference>
<dbReference type="EMBL" id="JARJCW010000117">
    <property type="protein sequence ID" value="KAJ7192651.1"/>
    <property type="molecule type" value="Genomic_DNA"/>
</dbReference>
<dbReference type="AlphaFoldDB" id="A0AAD6Y3I3"/>
<evidence type="ECO:0000313" key="2">
    <source>
        <dbReference type="Proteomes" id="UP001219525"/>
    </source>
</evidence>
<gene>
    <name evidence="1" type="ORF">GGX14DRAFT_479807</name>
</gene>
<sequence>MDTAANIIYTTGRLSSESENNVWTHNLSSFRRQSILYRFCSSIPASDGWIGAVLSIGLLAGNRNYLMGHRFRIDPGWIYKALESVAVPAEDQERWDSRTVCGVSSLLDALLCHGVPPTKDHIHVLLQALSIPGELSENARLLLRGNALTWLNQDDNIWKILQKGSVSPSVIRLGGMAD</sequence>
<proteinExistence type="predicted"/>
<comment type="caution">
    <text evidence="1">The sequence shown here is derived from an EMBL/GenBank/DDBJ whole genome shotgun (WGS) entry which is preliminary data.</text>
</comment>
<organism evidence="1 2">
    <name type="scientific">Mycena pura</name>
    <dbReference type="NCBI Taxonomy" id="153505"/>
    <lineage>
        <taxon>Eukaryota</taxon>
        <taxon>Fungi</taxon>
        <taxon>Dikarya</taxon>
        <taxon>Basidiomycota</taxon>
        <taxon>Agaricomycotina</taxon>
        <taxon>Agaricomycetes</taxon>
        <taxon>Agaricomycetidae</taxon>
        <taxon>Agaricales</taxon>
        <taxon>Marasmiineae</taxon>
        <taxon>Mycenaceae</taxon>
        <taxon>Mycena</taxon>
    </lineage>
</organism>
<protein>
    <submittedName>
        <fullName evidence="1">Uncharacterized protein</fullName>
    </submittedName>
</protein>
<keyword evidence="2" id="KW-1185">Reference proteome</keyword>
<dbReference type="Proteomes" id="UP001219525">
    <property type="component" value="Unassembled WGS sequence"/>
</dbReference>
<name>A0AAD6Y3I3_9AGAR</name>
<evidence type="ECO:0000313" key="1">
    <source>
        <dbReference type="EMBL" id="KAJ7192651.1"/>
    </source>
</evidence>